<comment type="caution">
    <text evidence="6">The sequence shown here is derived from an EMBL/GenBank/DDBJ whole genome shotgun (WGS) entry which is preliminary data.</text>
</comment>
<dbReference type="Pfam" id="PF02607">
    <property type="entry name" value="B12-binding_2"/>
    <property type="match status" value="1"/>
</dbReference>
<name>A0ABT3X3F9_9BACL</name>
<dbReference type="PROSITE" id="PS50937">
    <property type="entry name" value="HTH_MERR_2"/>
    <property type="match status" value="1"/>
</dbReference>
<keyword evidence="2" id="KW-0238">DNA-binding</keyword>
<reference evidence="6 7" key="1">
    <citation type="submission" date="2022-11" db="EMBL/GenBank/DDBJ databases">
        <title>Study of microbial diversity in lake waters.</title>
        <authorList>
            <person name="Zhang J."/>
        </authorList>
    </citation>
    <scope>NUCLEOTIDE SEQUENCE [LARGE SCALE GENOMIC DNA]</scope>
    <source>
        <strain evidence="6 7">DT12</strain>
    </source>
</reference>
<proteinExistence type="predicted"/>
<feature type="domain" description="HTH merR-type" evidence="4">
    <location>
        <begin position="1"/>
        <end position="71"/>
    </location>
</feature>
<dbReference type="InterPro" id="IPR047057">
    <property type="entry name" value="MerR_fam"/>
</dbReference>
<organism evidence="6 7">
    <name type="scientific">Tumebacillus lacus</name>
    <dbReference type="NCBI Taxonomy" id="2995335"/>
    <lineage>
        <taxon>Bacteria</taxon>
        <taxon>Bacillati</taxon>
        <taxon>Bacillota</taxon>
        <taxon>Bacilli</taxon>
        <taxon>Bacillales</taxon>
        <taxon>Alicyclobacillaceae</taxon>
        <taxon>Tumebacillus</taxon>
    </lineage>
</organism>
<evidence type="ECO:0000256" key="3">
    <source>
        <dbReference type="ARBA" id="ARBA00023163"/>
    </source>
</evidence>
<dbReference type="SUPFAM" id="SSF46955">
    <property type="entry name" value="Putative DNA-binding domain"/>
    <property type="match status" value="1"/>
</dbReference>
<dbReference type="RefSeq" id="WP_267150531.1">
    <property type="nucleotide sequence ID" value="NZ_JAPMLT010000002.1"/>
</dbReference>
<dbReference type="InterPro" id="IPR000551">
    <property type="entry name" value="MerR-type_HTH_dom"/>
</dbReference>
<dbReference type="CDD" id="cd01104">
    <property type="entry name" value="HTH_MlrA-CarA"/>
    <property type="match status" value="1"/>
</dbReference>
<feature type="domain" description="B12-binding" evidence="5">
    <location>
        <begin position="178"/>
        <end position="302"/>
    </location>
</feature>
<evidence type="ECO:0000256" key="2">
    <source>
        <dbReference type="ARBA" id="ARBA00023125"/>
    </source>
</evidence>
<dbReference type="InterPro" id="IPR036724">
    <property type="entry name" value="Cobalamin-bd_sf"/>
</dbReference>
<dbReference type="InterPro" id="IPR009061">
    <property type="entry name" value="DNA-bd_dom_put_sf"/>
</dbReference>
<keyword evidence="3" id="KW-0804">Transcription</keyword>
<sequence>MYNIKSVSKMLEMPAVTIRAWERRYHVVTPVRSESGHRLYTDQDIEDLRWLKVQTEEKGINISQAVKMLEKMREERRRLPVSETQMPVMSDNLEELRSDLYRALLQLDAGRANAVLDLGFSMFHYEEMFHGVMAPILCRIGDEWERGEVSVAQEHFSSNLLSQRFYQFFRVFPVDPALPKALAFCPAKEEHQIGLLLFLLFLRKKGMDVIHLGPNTPQLGVREIIRNHGVKVVAVSLTDPAQCEETERMLGELKAEFPKIKLVLGGQGFAQVSAPWRPLVLDGNREAWETWYAADVQTMKRG</sequence>
<dbReference type="InterPro" id="IPR003759">
    <property type="entry name" value="Cbl-bd_cap"/>
</dbReference>
<dbReference type="PANTHER" id="PTHR30204:SF67">
    <property type="entry name" value="HTH-TYPE TRANSCRIPTIONAL REGULATOR MLRA-RELATED"/>
    <property type="match status" value="1"/>
</dbReference>
<dbReference type="Gene3D" id="1.10.1660.10">
    <property type="match status" value="1"/>
</dbReference>
<evidence type="ECO:0000256" key="1">
    <source>
        <dbReference type="ARBA" id="ARBA00023015"/>
    </source>
</evidence>
<accession>A0ABT3X3F9</accession>
<evidence type="ECO:0000313" key="6">
    <source>
        <dbReference type="EMBL" id="MCX7569284.1"/>
    </source>
</evidence>
<dbReference type="InterPro" id="IPR036594">
    <property type="entry name" value="Meth_synthase_dom"/>
</dbReference>
<evidence type="ECO:0000259" key="4">
    <source>
        <dbReference type="PROSITE" id="PS50937"/>
    </source>
</evidence>
<dbReference type="Gene3D" id="1.10.1240.10">
    <property type="entry name" value="Methionine synthase domain"/>
    <property type="match status" value="1"/>
</dbReference>
<dbReference type="EMBL" id="JAPMLT010000002">
    <property type="protein sequence ID" value="MCX7569284.1"/>
    <property type="molecule type" value="Genomic_DNA"/>
</dbReference>
<dbReference type="Pfam" id="PF13411">
    <property type="entry name" value="MerR_1"/>
    <property type="match status" value="1"/>
</dbReference>
<evidence type="ECO:0000259" key="5">
    <source>
        <dbReference type="PROSITE" id="PS51332"/>
    </source>
</evidence>
<dbReference type="PANTHER" id="PTHR30204">
    <property type="entry name" value="REDOX-CYCLING DRUG-SENSING TRANSCRIPTIONAL ACTIVATOR SOXR"/>
    <property type="match status" value="1"/>
</dbReference>
<dbReference type="PROSITE" id="PS51332">
    <property type="entry name" value="B12_BINDING"/>
    <property type="match status" value="1"/>
</dbReference>
<gene>
    <name evidence="6" type="ORF">OS242_04865</name>
</gene>
<dbReference type="SMART" id="SM00422">
    <property type="entry name" value="HTH_MERR"/>
    <property type="match status" value="1"/>
</dbReference>
<protein>
    <submittedName>
        <fullName evidence="6">MerR family transcriptional regulator</fullName>
    </submittedName>
</protein>
<dbReference type="Pfam" id="PF02310">
    <property type="entry name" value="B12-binding"/>
    <property type="match status" value="1"/>
</dbReference>
<dbReference type="Gene3D" id="3.40.50.280">
    <property type="entry name" value="Cobalamin-binding domain"/>
    <property type="match status" value="1"/>
</dbReference>
<keyword evidence="7" id="KW-1185">Reference proteome</keyword>
<dbReference type="SUPFAM" id="SSF52242">
    <property type="entry name" value="Cobalamin (vitamin B12)-binding domain"/>
    <property type="match status" value="1"/>
</dbReference>
<dbReference type="CDD" id="cd02065">
    <property type="entry name" value="B12-binding_like"/>
    <property type="match status" value="1"/>
</dbReference>
<dbReference type="InterPro" id="IPR006158">
    <property type="entry name" value="Cobalamin-bd"/>
</dbReference>
<dbReference type="Proteomes" id="UP001208017">
    <property type="component" value="Unassembled WGS sequence"/>
</dbReference>
<keyword evidence="1" id="KW-0805">Transcription regulation</keyword>
<evidence type="ECO:0000313" key="7">
    <source>
        <dbReference type="Proteomes" id="UP001208017"/>
    </source>
</evidence>